<gene>
    <name evidence="2" type="ORF">ALECFALPRED_008539</name>
</gene>
<feature type="region of interest" description="Disordered" evidence="1">
    <location>
        <begin position="1"/>
        <end position="47"/>
    </location>
</feature>
<organism evidence="2 3">
    <name type="scientific">Alectoria fallacina</name>
    <dbReference type="NCBI Taxonomy" id="1903189"/>
    <lineage>
        <taxon>Eukaryota</taxon>
        <taxon>Fungi</taxon>
        <taxon>Dikarya</taxon>
        <taxon>Ascomycota</taxon>
        <taxon>Pezizomycotina</taxon>
        <taxon>Lecanoromycetes</taxon>
        <taxon>OSLEUM clade</taxon>
        <taxon>Lecanoromycetidae</taxon>
        <taxon>Lecanorales</taxon>
        <taxon>Lecanorineae</taxon>
        <taxon>Parmeliaceae</taxon>
        <taxon>Alectoria</taxon>
    </lineage>
</organism>
<dbReference type="OrthoDB" id="5421402at2759"/>
<accession>A0A8H3J476</accession>
<name>A0A8H3J476_9LECA</name>
<dbReference type="AlphaFoldDB" id="A0A8H3J476"/>
<evidence type="ECO:0000313" key="3">
    <source>
        <dbReference type="Proteomes" id="UP000664203"/>
    </source>
</evidence>
<comment type="caution">
    <text evidence="2">The sequence shown here is derived from an EMBL/GenBank/DDBJ whole genome shotgun (WGS) entry which is preliminary data.</text>
</comment>
<dbReference type="Proteomes" id="UP000664203">
    <property type="component" value="Unassembled WGS sequence"/>
</dbReference>
<proteinExistence type="predicted"/>
<feature type="compositionally biased region" description="Basic and acidic residues" evidence="1">
    <location>
        <begin position="1"/>
        <end position="10"/>
    </location>
</feature>
<sequence length="264" mass="29486">MFHQPADDRALPPSASVRGDSSSIKGDKSPPPYTSASEAVATDNKTSTASPASQRCLQICPHETLSFERLQRIAKLPNFHRPEKKIDGLTCNFRQHIRGRLDVEEGDRTICQPIRNRQDQGPLTRVNGYAYICYSSPDKCLYLLFSWVLWCRLGTPQKCDSVGTLRSYLAPANIWLCKHKQIVDPDILDLIYEILNPCGKLADPINRYVAEETGIECDRCDSNIHVVKGIGHSSVESRCQVIVTRSLGKGETAEDPIWVEQCAS</sequence>
<protein>
    <submittedName>
        <fullName evidence="2">Uncharacterized protein</fullName>
    </submittedName>
</protein>
<reference evidence="2" key="1">
    <citation type="submission" date="2021-03" db="EMBL/GenBank/DDBJ databases">
        <authorList>
            <person name="Tagirdzhanova G."/>
        </authorList>
    </citation>
    <scope>NUCLEOTIDE SEQUENCE</scope>
</reference>
<evidence type="ECO:0000313" key="2">
    <source>
        <dbReference type="EMBL" id="CAF9940392.1"/>
    </source>
</evidence>
<dbReference type="EMBL" id="CAJPDR010000599">
    <property type="protein sequence ID" value="CAF9940392.1"/>
    <property type="molecule type" value="Genomic_DNA"/>
</dbReference>
<evidence type="ECO:0000256" key="1">
    <source>
        <dbReference type="SAM" id="MobiDB-lite"/>
    </source>
</evidence>
<keyword evidence="3" id="KW-1185">Reference proteome</keyword>